<evidence type="ECO:0000313" key="2">
    <source>
        <dbReference type="Proteomes" id="UP000014257"/>
    </source>
</evidence>
<sequence>MQANSALNIAHIFSFYHNPINLLVIMEKTFMINFSFKNFKPY</sequence>
<accession>A0A8E0I9K0</accession>
<dbReference type="EMBL" id="ANMI01000102">
    <property type="protein sequence ID" value="EPC29413.1"/>
    <property type="molecule type" value="Genomic_DNA"/>
</dbReference>
<dbReference type="AlphaFoldDB" id="A0A8E0I9K0"/>
<protein>
    <submittedName>
        <fullName evidence="1">Uncharacterized protein</fullName>
    </submittedName>
</protein>
<reference evidence="1 2" key="1">
    <citation type="journal article" date="2013" name="PLoS ONE">
        <title>Lactobacillus paracasei comparative genomics: towards species pan-genome definition and exploitation of diversity.</title>
        <authorList>
            <person name="Smokvina T."/>
            <person name="Wels M."/>
            <person name="Polka J."/>
            <person name="Chervaux C."/>
            <person name="Brisse S."/>
            <person name="Boekhorst J."/>
            <person name="van Hylckama Vlieg J.E."/>
            <person name="Siezen R.J."/>
        </authorList>
    </citation>
    <scope>NUCLEOTIDE SEQUENCE [LARGE SCALE GENOMIC DNA]</scope>
    <source>
        <strain evidence="1 2">Lpp22</strain>
    </source>
</reference>
<comment type="caution">
    <text evidence="1">The sequence shown here is derived from an EMBL/GenBank/DDBJ whole genome shotgun (WGS) entry which is preliminary data.</text>
</comment>
<proteinExistence type="predicted"/>
<name>A0A8E0I9K0_LACPA</name>
<organism evidence="1 2">
    <name type="scientific">Lacticaseibacillus paracasei subsp. paracasei Lpp22</name>
    <dbReference type="NCBI Taxonomy" id="1256221"/>
    <lineage>
        <taxon>Bacteria</taxon>
        <taxon>Bacillati</taxon>
        <taxon>Bacillota</taxon>
        <taxon>Bacilli</taxon>
        <taxon>Lactobacillales</taxon>
        <taxon>Lactobacillaceae</taxon>
        <taxon>Lacticaseibacillus</taxon>
    </lineage>
</organism>
<dbReference type="Proteomes" id="UP000014257">
    <property type="component" value="Unassembled WGS sequence"/>
</dbReference>
<gene>
    <name evidence="1" type="ORF">Lpp22_1513</name>
</gene>
<evidence type="ECO:0000313" key="1">
    <source>
        <dbReference type="EMBL" id="EPC29413.1"/>
    </source>
</evidence>